<dbReference type="PANTHER" id="PTHR42912:SF80">
    <property type="entry name" value="METHYLTRANSFERASE DOMAIN-CONTAINING PROTEIN"/>
    <property type="match status" value="1"/>
</dbReference>
<keyword evidence="3" id="KW-1185">Reference proteome</keyword>
<keyword evidence="2" id="KW-0489">Methyltransferase</keyword>
<reference evidence="3" key="1">
    <citation type="journal article" date="2019" name="Int. J. Syst. Evol. Microbiol.">
        <title>The Global Catalogue of Microorganisms (GCM) 10K type strain sequencing project: providing services to taxonomists for standard genome sequencing and annotation.</title>
        <authorList>
            <consortium name="The Broad Institute Genomics Platform"/>
            <consortium name="The Broad Institute Genome Sequencing Center for Infectious Disease"/>
            <person name="Wu L."/>
            <person name="Ma J."/>
        </authorList>
    </citation>
    <scope>NUCLEOTIDE SEQUENCE [LARGE SCALE GENOMIC DNA]</scope>
    <source>
        <strain evidence="3">KACC 14249</strain>
    </source>
</reference>
<dbReference type="InterPro" id="IPR013216">
    <property type="entry name" value="Methyltransf_11"/>
</dbReference>
<accession>A0ABW1JIQ0</accession>
<sequence>MSAIHDDVRVPATPLTLTGERTAPGIWHEQYWFARHLAAYRYVAAEIVATRAALATDVATITLEAGCGEGYGLDELAAGGSRVVGLDYDAVTVRHAAATYGRDVLRGNVVRLPLADASVDAAVSLQVIEHIWTPHELVADLRRVLRPGGLLAVSTPNRLTFSPGLGRGERPTNAFHVREYDDEELARLVGAGFGPVQRLGVQRGPRLRALDARFASFPAAQLATPPERWPDDLADAVRAVRAEDFEIGPADDDALDLLVIAGQR</sequence>
<dbReference type="Proteomes" id="UP001596189">
    <property type="component" value="Unassembled WGS sequence"/>
</dbReference>
<dbReference type="Gene3D" id="3.40.50.150">
    <property type="entry name" value="Vaccinia Virus protein VP39"/>
    <property type="match status" value="1"/>
</dbReference>
<dbReference type="EC" id="2.1.1.64" evidence="2"/>
<dbReference type="InterPro" id="IPR050508">
    <property type="entry name" value="Methyltransf_Superfamily"/>
</dbReference>
<dbReference type="EMBL" id="JBHSRD010000006">
    <property type="protein sequence ID" value="MFC6008767.1"/>
    <property type="molecule type" value="Genomic_DNA"/>
</dbReference>
<dbReference type="EC" id="2.1.1.222" evidence="2"/>
<organism evidence="2 3">
    <name type="scientific">Angustibacter luteus</name>
    <dbReference type="NCBI Taxonomy" id="658456"/>
    <lineage>
        <taxon>Bacteria</taxon>
        <taxon>Bacillati</taxon>
        <taxon>Actinomycetota</taxon>
        <taxon>Actinomycetes</taxon>
        <taxon>Kineosporiales</taxon>
        <taxon>Kineosporiaceae</taxon>
    </lineage>
</organism>
<dbReference type="InterPro" id="IPR029063">
    <property type="entry name" value="SAM-dependent_MTases_sf"/>
</dbReference>
<comment type="caution">
    <text evidence="2">The sequence shown here is derived from an EMBL/GenBank/DDBJ whole genome shotgun (WGS) entry which is preliminary data.</text>
</comment>
<keyword evidence="2" id="KW-0808">Transferase</keyword>
<dbReference type="PANTHER" id="PTHR42912">
    <property type="entry name" value="METHYLTRANSFERASE"/>
    <property type="match status" value="1"/>
</dbReference>
<proteinExistence type="predicted"/>
<evidence type="ECO:0000259" key="1">
    <source>
        <dbReference type="Pfam" id="PF08241"/>
    </source>
</evidence>
<dbReference type="GO" id="GO:0032259">
    <property type="term" value="P:methylation"/>
    <property type="evidence" value="ECO:0007669"/>
    <property type="project" value="UniProtKB-KW"/>
</dbReference>
<dbReference type="Pfam" id="PF08241">
    <property type="entry name" value="Methyltransf_11"/>
    <property type="match status" value="1"/>
</dbReference>
<gene>
    <name evidence="2" type="ORF">ACFQDO_16665</name>
</gene>
<dbReference type="GO" id="GO:0061542">
    <property type="term" value="F:3-demethylubiquinol 3-O-methyltransferase activity"/>
    <property type="evidence" value="ECO:0007669"/>
    <property type="project" value="UniProtKB-EC"/>
</dbReference>
<feature type="domain" description="Methyltransferase type 11" evidence="1">
    <location>
        <begin position="63"/>
        <end position="152"/>
    </location>
</feature>
<evidence type="ECO:0000313" key="3">
    <source>
        <dbReference type="Proteomes" id="UP001596189"/>
    </source>
</evidence>
<name>A0ABW1JIQ0_9ACTN</name>
<dbReference type="CDD" id="cd02440">
    <property type="entry name" value="AdoMet_MTases"/>
    <property type="match status" value="1"/>
</dbReference>
<dbReference type="RefSeq" id="WP_345714712.1">
    <property type="nucleotide sequence ID" value="NZ_BAABFP010000002.1"/>
</dbReference>
<protein>
    <submittedName>
        <fullName evidence="2">Class I SAM-dependent methyltransferase</fullName>
        <ecNumber evidence="2">2.1.1.222</ecNumber>
        <ecNumber evidence="2">2.1.1.64</ecNumber>
    </submittedName>
</protein>
<dbReference type="GO" id="GO:0102208">
    <property type="term" value="F:2-polyprenyl-6-hydroxyphenol methylase activity"/>
    <property type="evidence" value="ECO:0007669"/>
    <property type="project" value="UniProtKB-EC"/>
</dbReference>
<dbReference type="SUPFAM" id="SSF53335">
    <property type="entry name" value="S-adenosyl-L-methionine-dependent methyltransferases"/>
    <property type="match status" value="1"/>
</dbReference>
<evidence type="ECO:0000313" key="2">
    <source>
        <dbReference type="EMBL" id="MFC6008767.1"/>
    </source>
</evidence>